<evidence type="ECO:0000256" key="6">
    <source>
        <dbReference type="SAM" id="Phobius"/>
    </source>
</evidence>
<dbReference type="Pfam" id="PF06146">
    <property type="entry name" value="PsiE"/>
    <property type="match status" value="1"/>
</dbReference>
<dbReference type="GeneID" id="85229880"/>
<feature type="transmembrane region" description="Helical" evidence="6">
    <location>
        <begin position="116"/>
        <end position="133"/>
    </location>
</feature>
<organism evidence="7 8">
    <name type="scientific">Methanochimaera problematica</name>
    <dbReference type="NCBI Taxonomy" id="2609417"/>
    <lineage>
        <taxon>Archaea</taxon>
        <taxon>Methanobacteriati</taxon>
        <taxon>Methanobacteriota</taxon>
        <taxon>Stenosarchaea group</taxon>
        <taxon>Methanomicrobia</taxon>
        <taxon>Methanomicrobiales</taxon>
        <taxon>Methanomicrobiaceae</taxon>
        <taxon>Methanochimaera</taxon>
    </lineage>
</organism>
<evidence type="ECO:0000256" key="3">
    <source>
        <dbReference type="ARBA" id="ARBA00022692"/>
    </source>
</evidence>
<keyword evidence="2" id="KW-1003">Cell membrane</keyword>
<dbReference type="EMBL" id="CP043875">
    <property type="protein sequence ID" value="WOF16445.1"/>
    <property type="molecule type" value="Genomic_DNA"/>
</dbReference>
<accession>A0AA97FBN2</accession>
<evidence type="ECO:0000256" key="5">
    <source>
        <dbReference type="ARBA" id="ARBA00023136"/>
    </source>
</evidence>
<keyword evidence="3 6" id="KW-0812">Transmembrane</keyword>
<feature type="transmembrane region" description="Helical" evidence="6">
    <location>
        <begin position="57"/>
        <end position="74"/>
    </location>
</feature>
<evidence type="ECO:0000256" key="2">
    <source>
        <dbReference type="ARBA" id="ARBA00022475"/>
    </source>
</evidence>
<dbReference type="Proteomes" id="UP001301797">
    <property type="component" value="Chromosome"/>
</dbReference>
<dbReference type="KEGG" id="mefw:F1737_06885"/>
<dbReference type="RefSeq" id="WP_317135861.1">
    <property type="nucleotide sequence ID" value="NZ_CP043875.1"/>
</dbReference>
<sequence>MNGKILKGITNIETAVYFVLMIILTFVIIFSLFELALMIIEKLLYDNTPYILEAKGILQFFEFFLLILIGLELMETIKSFIETKKIQVEIVLILAIIAISRKIIVIDPATASEFELMGIGLVVIGLTAGYYFIKKADSLKYAKKS</sequence>
<evidence type="ECO:0000313" key="7">
    <source>
        <dbReference type="EMBL" id="WOF16445.1"/>
    </source>
</evidence>
<keyword evidence="4 6" id="KW-1133">Transmembrane helix</keyword>
<reference evidence="7 8" key="1">
    <citation type="submission" date="2019-09" db="EMBL/GenBank/DDBJ databases">
        <title>The complete genome of Methanoplanus sp. FWC-SCC4.</title>
        <authorList>
            <person name="Chen S.-C."/>
            <person name="Zhou Y.-Z."/>
            <person name="Lai M.-C."/>
        </authorList>
    </citation>
    <scope>NUCLEOTIDE SEQUENCE [LARGE SCALE GENOMIC DNA]</scope>
    <source>
        <strain evidence="7 8">FWC-SCC4</strain>
    </source>
</reference>
<evidence type="ECO:0000313" key="8">
    <source>
        <dbReference type="Proteomes" id="UP001301797"/>
    </source>
</evidence>
<feature type="transmembrane region" description="Helical" evidence="6">
    <location>
        <begin position="86"/>
        <end position="104"/>
    </location>
</feature>
<comment type="subcellular location">
    <subcellularLocation>
        <location evidence="1">Cell membrane</location>
        <topology evidence="1">Multi-pass membrane protein</topology>
    </subcellularLocation>
</comment>
<dbReference type="AlphaFoldDB" id="A0AA97FBN2"/>
<name>A0AA97FBN2_9EURY</name>
<keyword evidence="5 6" id="KW-0472">Membrane</keyword>
<gene>
    <name evidence="7" type="ORF">F1737_06885</name>
</gene>
<evidence type="ECO:0000256" key="4">
    <source>
        <dbReference type="ARBA" id="ARBA00022989"/>
    </source>
</evidence>
<feature type="transmembrane region" description="Helical" evidence="6">
    <location>
        <begin position="12"/>
        <end position="37"/>
    </location>
</feature>
<dbReference type="InterPro" id="IPR020948">
    <property type="entry name" value="P_starv_induced_PsiE-like"/>
</dbReference>
<protein>
    <submittedName>
        <fullName evidence="7">Phosphate-starvation-inducible PsiE family protein</fullName>
    </submittedName>
</protein>
<keyword evidence="8" id="KW-1185">Reference proteome</keyword>
<dbReference type="GO" id="GO:0005886">
    <property type="term" value="C:plasma membrane"/>
    <property type="evidence" value="ECO:0007669"/>
    <property type="project" value="UniProtKB-SubCell"/>
</dbReference>
<evidence type="ECO:0000256" key="1">
    <source>
        <dbReference type="ARBA" id="ARBA00004651"/>
    </source>
</evidence>
<proteinExistence type="predicted"/>